<name>A0ABR1R9Y0_9PEZI</name>
<evidence type="ECO:0000256" key="1">
    <source>
        <dbReference type="SAM" id="SignalP"/>
    </source>
</evidence>
<comment type="caution">
    <text evidence="2">The sequence shown here is derived from an EMBL/GenBank/DDBJ whole genome shotgun (WGS) entry which is preliminary data.</text>
</comment>
<gene>
    <name evidence="2" type="ORF">PG991_012511</name>
</gene>
<reference evidence="2 3" key="1">
    <citation type="submission" date="2023-01" db="EMBL/GenBank/DDBJ databases">
        <title>Analysis of 21 Apiospora genomes using comparative genomics revels a genus with tremendous synthesis potential of carbohydrate active enzymes and secondary metabolites.</title>
        <authorList>
            <person name="Sorensen T."/>
        </authorList>
    </citation>
    <scope>NUCLEOTIDE SEQUENCE [LARGE SCALE GENOMIC DNA]</scope>
    <source>
        <strain evidence="2 3">CBS 20057</strain>
    </source>
</reference>
<feature type="signal peptide" evidence="1">
    <location>
        <begin position="1"/>
        <end position="17"/>
    </location>
</feature>
<dbReference type="Proteomes" id="UP001396898">
    <property type="component" value="Unassembled WGS sequence"/>
</dbReference>
<sequence>MMLAIFAAFFAAGFAAAADVQTVTIGTSGPPDGNPACSSFQDPKCCITSLVCQCYNGAFYSPNSDNKCDPAVGGQVADKESKLPGYCC</sequence>
<protein>
    <submittedName>
        <fullName evidence="2">Uncharacterized protein</fullName>
    </submittedName>
</protein>
<accession>A0ABR1R9Y0</accession>
<proteinExistence type="predicted"/>
<keyword evidence="1" id="KW-0732">Signal</keyword>
<dbReference type="EMBL" id="JAQQWI010000017">
    <property type="protein sequence ID" value="KAK8006214.1"/>
    <property type="molecule type" value="Genomic_DNA"/>
</dbReference>
<feature type="chain" id="PRO_5046184760" evidence="1">
    <location>
        <begin position="18"/>
        <end position="88"/>
    </location>
</feature>
<organism evidence="2 3">
    <name type="scientific">Apiospora marii</name>
    <dbReference type="NCBI Taxonomy" id="335849"/>
    <lineage>
        <taxon>Eukaryota</taxon>
        <taxon>Fungi</taxon>
        <taxon>Dikarya</taxon>
        <taxon>Ascomycota</taxon>
        <taxon>Pezizomycotina</taxon>
        <taxon>Sordariomycetes</taxon>
        <taxon>Xylariomycetidae</taxon>
        <taxon>Amphisphaeriales</taxon>
        <taxon>Apiosporaceae</taxon>
        <taxon>Apiospora</taxon>
    </lineage>
</organism>
<evidence type="ECO:0000313" key="2">
    <source>
        <dbReference type="EMBL" id="KAK8006214.1"/>
    </source>
</evidence>
<keyword evidence="3" id="KW-1185">Reference proteome</keyword>
<evidence type="ECO:0000313" key="3">
    <source>
        <dbReference type="Proteomes" id="UP001396898"/>
    </source>
</evidence>